<evidence type="ECO:0000313" key="7">
    <source>
        <dbReference type="EnsemblMetazoa" id="LLOJ003326-PA"/>
    </source>
</evidence>
<protein>
    <submittedName>
        <fullName evidence="7">Uncharacterized protein</fullName>
    </submittedName>
</protein>
<dbReference type="GO" id="GO:0000793">
    <property type="term" value="C:condensed chromosome"/>
    <property type="evidence" value="ECO:0007669"/>
    <property type="project" value="TreeGrafter"/>
</dbReference>
<feature type="region of interest" description="Disordered" evidence="6">
    <location>
        <begin position="1"/>
        <end position="74"/>
    </location>
</feature>
<dbReference type="GO" id="GO:0031573">
    <property type="term" value="P:mitotic intra-S DNA damage checkpoint signaling"/>
    <property type="evidence" value="ECO:0007669"/>
    <property type="project" value="TreeGrafter"/>
</dbReference>
<dbReference type="Proteomes" id="UP000092461">
    <property type="component" value="Unassembled WGS sequence"/>
</dbReference>
<evidence type="ECO:0000256" key="1">
    <source>
        <dbReference type="ARBA" id="ARBA00004123"/>
    </source>
</evidence>
<proteinExistence type="inferred from homology"/>
<reference evidence="7" key="1">
    <citation type="submission" date="2020-05" db="UniProtKB">
        <authorList>
            <consortium name="EnsemblMetazoa"/>
        </authorList>
    </citation>
    <scope>IDENTIFICATION</scope>
    <source>
        <strain evidence="7">Jacobina</strain>
    </source>
</reference>
<keyword evidence="8" id="KW-1185">Reference proteome</keyword>
<evidence type="ECO:0000256" key="4">
    <source>
        <dbReference type="ARBA" id="ARBA00023242"/>
    </source>
</evidence>
<feature type="compositionally biased region" description="Polar residues" evidence="6">
    <location>
        <begin position="29"/>
        <end position="41"/>
    </location>
</feature>
<dbReference type="GO" id="GO:0070182">
    <property type="term" value="F:DNA polymerase binding"/>
    <property type="evidence" value="ECO:0007669"/>
    <property type="project" value="TreeGrafter"/>
</dbReference>
<dbReference type="EMBL" id="AJWK01010662">
    <property type="status" value="NOT_ANNOTATED_CDS"/>
    <property type="molecule type" value="Genomic_DNA"/>
</dbReference>
<feature type="compositionally biased region" description="Polar residues" evidence="6">
    <location>
        <begin position="1618"/>
        <end position="1639"/>
    </location>
</feature>
<evidence type="ECO:0000313" key="8">
    <source>
        <dbReference type="Proteomes" id="UP000092461"/>
    </source>
</evidence>
<comment type="subcellular location">
    <subcellularLocation>
        <location evidence="1">Nucleus</location>
    </subcellularLocation>
</comment>
<dbReference type="GO" id="GO:0005634">
    <property type="term" value="C:nucleus"/>
    <property type="evidence" value="ECO:0007669"/>
    <property type="project" value="UniProtKB-SubCell"/>
</dbReference>
<feature type="region of interest" description="Disordered" evidence="6">
    <location>
        <begin position="2104"/>
        <end position="2144"/>
    </location>
</feature>
<evidence type="ECO:0000256" key="3">
    <source>
        <dbReference type="ARBA" id="ARBA00022843"/>
    </source>
</evidence>
<keyword evidence="3" id="KW-0832">Ubl conjugation</keyword>
<dbReference type="EMBL" id="AJWK01010663">
    <property type="status" value="NOT_ANNOTATED_CDS"/>
    <property type="molecule type" value="Genomic_DNA"/>
</dbReference>
<evidence type="ECO:0000256" key="2">
    <source>
        <dbReference type="ARBA" id="ARBA00022499"/>
    </source>
</evidence>
<dbReference type="PANTHER" id="PTHR32086">
    <property type="entry name" value="FANCONI ANEMIA GROUP D2 PROTEIN"/>
    <property type="match status" value="1"/>
</dbReference>
<keyword evidence="4" id="KW-0539">Nucleus</keyword>
<evidence type="ECO:0000256" key="5">
    <source>
        <dbReference type="ARBA" id="ARBA00093456"/>
    </source>
</evidence>
<accession>A0A1B0CG25</accession>
<comment type="similarity">
    <text evidence="5">Belongs to the Fanconi anemia protein FANCD2 family.</text>
</comment>
<dbReference type="GO" id="GO:0036297">
    <property type="term" value="P:interstrand cross-link repair"/>
    <property type="evidence" value="ECO:0007669"/>
    <property type="project" value="TreeGrafter"/>
</dbReference>
<name>A0A1B0CG25_LUTLO</name>
<dbReference type="Pfam" id="PF14631">
    <property type="entry name" value="FancD2"/>
    <property type="match status" value="3"/>
</dbReference>
<feature type="compositionally biased region" description="Low complexity" evidence="6">
    <location>
        <begin position="56"/>
        <end position="74"/>
    </location>
</feature>
<dbReference type="PANTHER" id="PTHR32086:SF0">
    <property type="entry name" value="FANCONI ANEMIA GROUP D2 PROTEIN"/>
    <property type="match status" value="1"/>
</dbReference>
<sequence length="2205" mass="248504">MYKSKRYRTGTASLTGPAKKAKSDAENRPGTSTAGILTQRNRAPAADDDDDIIFGSQSSIPSSQPPSQRRYVSQRSNMVSMSQMLAGHAGTNDNARISDTYYEYVLQKCGTKCDHPDNYIIDCDHIQFVSKIRNTLQSSMDYPGNIPKFINGFKSVVGNDNLLSKTLSVCMVSLPTSNGFPQSQESLMKNLLMIDFLQQDLLSVLLERLQDMAKKASGCEMSSCILVMILSQLKFINKIKHGEMVFTRIITVLEASPMDVKQTIVRHLDDVIEAKRHSEIIRKLMTMFPEDEDILNDSTLDAFGNMNLSTPLLSELKQKIFDYMDRGAPTVLYPKFMKLLLKYNDESTLTDLIYNIRSHLKWDPQGKRQEVTASKKSVLNLIKISLMRSTKLSDLWIKSIKGSPTPEEHFPLDFVVLVLMMEANDDRSATIETLIRKKFSDELFTRRFLRDVVAQFPEFVVDNLGIFLEIADHLFRSKEKIWEIGKVAFKFAFGIDACNRKVILSKLVGLVCEKTEPEVKTRALVMLSEIRVKYFTELQNNGMQLLLIQENIGDIGLMQYRILMDILCSIAYPMAPITAPEELVHEIDMLVKKQLANSSISVIRLGIVGAIKTIGHLVWHPTEDEASAGFDPNKTVQSSADFPEGAVREAALLYDMVIKVASGCCADSLAMCYDELALAFSSRNNLGTNKKFPNKMFLNWLSESLVDNFTSYFTIDGVPSHHEMDFIQKYGLIPEEENERFPSRKMYKSKRYRTGTASLTGPAKKAKSDAENRPGTSIAGILTQRNRAPAADDVAKINDDDIIFGSQSSIPSSQPPSQRRYVSQRSNMVSMSQMLAGHAGTNDNTRISDTYYEYVLQKCGTKCDHPDNYIIDCDHIQFVSKIRNTLQSSMDYPGNIPKFINGFKSVVGNDNLLSKTLSVCMVSLPTSNGFPQSQESLMKNLLMIDFLQQDLLSVLLERLQDMAKKASGCEMSSCILVMILSQLKFINKIKHGEMVFTRIITVLEASPMDVKQTIVRHLDDVIEAKRHSEIIRKLMTMFPEDEDILNDSTLDAFGNMNLSTPLLSELKQKIFDYMDRGAPTVLYPKFMKLLLKYNDESTLTDLIYNIRSHLKWDPQGKRQEVTASKKSVLNLIKISLMRSTKLSDLWIKSIKGSPTPEEHFPLDFVVLVLMMEANDDRSATIETLIRKKFSDELFTRRFLRDVVAQFPEFVVDNLGIFLEIADHLFRSKEKIWEIGKVAFKFAFGIDACNRKVILSKLVGLVCEKTEPEVKTRALVMLSEIRVKYFTELQNNGMQLLLIQENIGDIGLMQYRILMDILCSIAYPMAPITAPEELVHEIDMLVKKQLANSSISTIGHLVWHPTEDEASAGFDPNKTVQSSADFPEGAVREAALLYDMVIKVASGCCADSLAMCYDELALAFSSRNNLGTNKKFPNKMFLNWLSESLVDNFTSYFTIDGVPSHHEMDFIQKYGLIPEEENESILYGLCGFGVILPQHVGSLDDIDLFDEFDVATSKCILDMYFHTANWFREIIGGFSCQQVPQIRQQILTRLTELIRIEGQIRRLLKLAPTTYIAPNSSFIATQERSQVQVFKKPAPVRSAAAAGGASTSKRGGRKKISDNSESQGTLTAASKSQDTVNMSRNRSEKVPNFATSYGPRENYRQMDLDILLLLENQFLTEHTLSEGRIGSAIGLQEYKFIIEDLVLKLESFVSLRRPLCHQLQVITSPEALVHDLVAMLPQIQQHFAEIVSEMGRAMEAAEQILESHHLYTENVNSLKVCFAITLRLYATLFTWTGFAEHTDLLQQGLCVIAESAETEIGALASAAIRNVVKHEKLALEIGSALQMVYLVATLTKFADNQEENQGALKSLHENFLSRHWYTCTGAIERGSEFNVFLTELLKGVFRCGDFKQLNAQILWIRREIPLLKNRDDTLKTFPGFTKTNFTLIFKALCASLVDVLNRKLSEKLSHSGNLKVWEAVVGVLDSLREIVRGINGPGNNLVYLKNANAILKAFLQHGIPLIESCLKKRQEQCMTIIRDLQETTRFLNSLCCHSKLANHTAVASQIPLVRETLEKVVFHVKRVLTTNQCSSAFWVGILRNRNIQGEVIPREKAMDDSASDRTEDDVPEDEDMSEMLEEEGNSSDSDDSRSRLLEYHSPGFGSCFTAQGVESPCIRRLPQQFLIALSGRVFSRIIFVVWHIPGILHKSFLS</sequence>
<feature type="compositionally biased region" description="Acidic residues" evidence="6">
    <location>
        <begin position="2117"/>
        <end position="2140"/>
    </location>
</feature>
<dbReference type="InterPro" id="IPR029448">
    <property type="entry name" value="FANCD2"/>
</dbReference>
<evidence type="ECO:0000256" key="6">
    <source>
        <dbReference type="SAM" id="MobiDB-lite"/>
    </source>
</evidence>
<dbReference type="GO" id="GO:1990918">
    <property type="term" value="P:double-strand break repair involved in meiotic recombination"/>
    <property type="evidence" value="ECO:0007669"/>
    <property type="project" value="TreeGrafter"/>
</dbReference>
<dbReference type="VEuPathDB" id="VectorBase:LLONM1_006075"/>
<feature type="compositionally biased region" description="Low complexity" evidence="6">
    <location>
        <begin position="1599"/>
        <end position="1608"/>
    </location>
</feature>
<dbReference type="GO" id="GO:0007129">
    <property type="term" value="P:homologous chromosome pairing at meiosis"/>
    <property type="evidence" value="ECO:0007669"/>
    <property type="project" value="TreeGrafter"/>
</dbReference>
<dbReference type="EnsemblMetazoa" id="LLOJ003326-RA">
    <property type="protein sequence ID" value="LLOJ003326-PA"/>
    <property type="gene ID" value="LLOJ003326"/>
</dbReference>
<feature type="region of interest" description="Disordered" evidence="6">
    <location>
        <begin position="1599"/>
        <end position="1651"/>
    </location>
</feature>
<dbReference type="VEuPathDB" id="VectorBase:LLOJ003326"/>
<keyword evidence="2" id="KW-1017">Isopeptide bond</keyword>
<feature type="compositionally biased region" description="Basic and acidic residues" evidence="6">
    <location>
        <begin position="2104"/>
        <end position="2116"/>
    </location>
</feature>
<organism evidence="7 8">
    <name type="scientific">Lutzomyia longipalpis</name>
    <name type="common">Sand fly</name>
    <dbReference type="NCBI Taxonomy" id="7200"/>
    <lineage>
        <taxon>Eukaryota</taxon>
        <taxon>Metazoa</taxon>
        <taxon>Ecdysozoa</taxon>
        <taxon>Arthropoda</taxon>
        <taxon>Hexapoda</taxon>
        <taxon>Insecta</taxon>
        <taxon>Pterygota</taxon>
        <taxon>Neoptera</taxon>
        <taxon>Endopterygota</taxon>
        <taxon>Diptera</taxon>
        <taxon>Nematocera</taxon>
        <taxon>Psychodoidea</taxon>
        <taxon>Psychodidae</taxon>
        <taxon>Lutzomyia</taxon>
        <taxon>Lutzomyia</taxon>
    </lineage>
</organism>